<evidence type="ECO:0000256" key="6">
    <source>
        <dbReference type="ARBA" id="ARBA00035334"/>
    </source>
</evidence>
<organism evidence="7 8">
    <name type="scientific">Myodes glareolus</name>
    <name type="common">Bank vole</name>
    <name type="synonym">Clethrionomys glareolus</name>
    <dbReference type="NCBI Taxonomy" id="447135"/>
    <lineage>
        <taxon>Eukaryota</taxon>
        <taxon>Metazoa</taxon>
        <taxon>Chordata</taxon>
        <taxon>Craniata</taxon>
        <taxon>Vertebrata</taxon>
        <taxon>Euteleostomi</taxon>
        <taxon>Mammalia</taxon>
        <taxon>Eutheria</taxon>
        <taxon>Euarchontoglires</taxon>
        <taxon>Glires</taxon>
        <taxon>Rodentia</taxon>
        <taxon>Myomorpha</taxon>
        <taxon>Muroidea</taxon>
        <taxon>Cricetidae</taxon>
        <taxon>Arvicolinae</taxon>
        <taxon>Myodes</taxon>
    </lineage>
</organism>
<dbReference type="Gene3D" id="1.10.287.310">
    <property type="match status" value="1"/>
</dbReference>
<dbReference type="PANTHER" id="PTHR45722">
    <property type="entry name" value="60S RIBOSOMAL PROTEIN L35"/>
    <property type="match status" value="1"/>
</dbReference>
<dbReference type="SUPFAM" id="SSF46561">
    <property type="entry name" value="Ribosomal protein L29 (L29p)"/>
    <property type="match status" value="1"/>
</dbReference>
<evidence type="ECO:0000256" key="2">
    <source>
        <dbReference type="ARBA" id="ARBA00011133"/>
    </source>
</evidence>
<accession>A0AAW0I444</accession>
<evidence type="ECO:0000256" key="3">
    <source>
        <dbReference type="ARBA" id="ARBA00022980"/>
    </source>
</evidence>
<comment type="similarity">
    <text evidence="1">Belongs to the universal ribosomal protein uL29 family.</text>
</comment>
<comment type="subunit">
    <text evidence="2">Component of the large ribosomal subunit.</text>
</comment>
<dbReference type="GO" id="GO:0003729">
    <property type="term" value="F:mRNA binding"/>
    <property type="evidence" value="ECO:0007669"/>
    <property type="project" value="TreeGrafter"/>
</dbReference>
<dbReference type="InterPro" id="IPR045059">
    <property type="entry name" value="Ribosomal_uL29_euk"/>
</dbReference>
<dbReference type="FunFam" id="1.10.287.310:FF:000002">
    <property type="entry name" value="60S ribosomal protein L35"/>
    <property type="match status" value="1"/>
</dbReference>
<proteinExistence type="inferred from homology"/>
<dbReference type="GO" id="GO:0003735">
    <property type="term" value="F:structural constituent of ribosome"/>
    <property type="evidence" value="ECO:0007669"/>
    <property type="project" value="InterPro"/>
</dbReference>
<comment type="caution">
    <text evidence="7">The sequence shown here is derived from an EMBL/GenBank/DDBJ whole genome shotgun (WGS) entry which is preliminary data.</text>
</comment>
<evidence type="ECO:0000313" key="7">
    <source>
        <dbReference type="EMBL" id="KAK7808919.1"/>
    </source>
</evidence>
<dbReference type="GO" id="GO:0000463">
    <property type="term" value="P:maturation of LSU-rRNA from tricistronic rRNA transcript (SSU-rRNA, 5.8S rRNA, LSU-rRNA)"/>
    <property type="evidence" value="ECO:0007669"/>
    <property type="project" value="InterPro"/>
</dbReference>
<evidence type="ECO:0000256" key="1">
    <source>
        <dbReference type="ARBA" id="ARBA00009254"/>
    </source>
</evidence>
<dbReference type="PANTHER" id="PTHR45722:SF2">
    <property type="entry name" value="LARGE RIBOSOMAL SUBUNIT PROTEIN UL29-RELATED"/>
    <property type="match status" value="1"/>
</dbReference>
<dbReference type="InterPro" id="IPR001854">
    <property type="entry name" value="Ribosomal_uL29"/>
</dbReference>
<keyword evidence="3" id="KW-0689">Ribosomal protein</keyword>
<dbReference type="GO" id="GO:0006412">
    <property type="term" value="P:translation"/>
    <property type="evidence" value="ECO:0007669"/>
    <property type="project" value="InterPro"/>
</dbReference>
<gene>
    <name evidence="7" type="ORF">U0070_005326</name>
</gene>
<dbReference type="Proteomes" id="UP001488838">
    <property type="component" value="Unassembled WGS sequence"/>
</dbReference>
<keyword evidence="4" id="KW-0687">Ribonucleoprotein</keyword>
<keyword evidence="8" id="KW-1185">Reference proteome</keyword>
<dbReference type="AlphaFoldDB" id="A0AAW0I444"/>
<evidence type="ECO:0000256" key="5">
    <source>
        <dbReference type="ARBA" id="ARBA00035204"/>
    </source>
</evidence>
<dbReference type="Pfam" id="PF00831">
    <property type="entry name" value="Ribosomal_L29"/>
    <property type="match status" value="1"/>
</dbReference>
<reference evidence="7 8" key="1">
    <citation type="journal article" date="2023" name="bioRxiv">
        <title>Conserved and derived expression patterns and positive selection on dental genes reveal complex evolutionary context of ever-growing rodent molars.</title>
        <authorList>
            <person name="Calamari Z.T."/>
            <person name="Song A."/>
            <person name="Cohen E."/>
            <person name="Akter M."/>
            <person name="Roy R.D."/>
            <person name="Hallikas O."/>
            <person name="Christensen M.M."/>
            <person name="Li P."/>
            <person name="Marangoni P."/>
            <person name="Jernvall J."/>
            <person name="Klein O.D."/>
        </authorList>
    </citation>
    <scope>NUCLEOTIDE SEQUENCE [LARGE SCALE GENOMIC DNA]</scope>
    <source>
        <strain evidence="7">V071</strain>
    </source>
</reference>
<sequence>MTKIMTQDLCAWKKEELLRQPDQLKVEQYQLHVTKVTGGSMSKLSKTVVICKSTARVLTVLTRLKKASGNTTRAASSIALWTCDPRRREPYTTGQA</sequence>
<dbReference type="NCBIfam" id="TIGR00012">
    <property type="entry name" value="L29"/>
    <property type="match status" value="1"/>
</dbReference>
<name>A0AAW0I444_MYOGA</name>
<dbReference type="GO" id="GO:0022625">
    <property type="term" value="C:cytosolic large ribosomal subunit"/>
    <property type="evidence" value="ECO:0007669"/>
    <property type="project" value="InterPro"/>
</dbReference>
<protein>
    <recommendedName>
        <fullName evidence="5">Large ribosomal subunit protein uL29</fullName>
    </recommendedName>
    <alternativeName>
        <fullName evidence="6">60S ribosomal protein L35</fullName>
    </alternativeName>
</protein>
<dbReference type="EMBL" id="JBBHLL010000227">
    <property type="protein sequence ID" value="KAK7808919.1"/>
    <property type="molecule type" value="Genomic_DNA"/>
</dbReference>
<evidence type="ECO:0000313" key="8">
    <source>
        <dbReference type="Proteomes" id="UP001488838"/>
    </source>
</evidence>
<evidence type="ECO:0000256" key="4">
    <source>
        <dbReference type="ARBA" id="ARBA00023274"/>
    </source>
</evidence>
<dbReference type="InterPro" id="IPR036049">
    <property type="entry name" value="Ribosomal_uL29_sf"/>
</dbReference>